<dbReference type="Pfam" id="PF00378">
    <property type="entry name" value="ECH_1"/>
    <property type="match status" value="1"/>
</dbReference>
<dbReference type="GO" id="GO:0005777">
    <property type="term" value="C:peroxisome"/>
    <property type="evidence" value="ECO:0007669"/>
    <property type="project" value="UniProtKB-SubCell"/>
</dbReference>
<dbReference type="InterPro" id="IPR001753">
    <property type="entry name" value="Enoyl-CoA_hydra/iso"/>
</dbReference>
<dbReference type="Gene3D" id="3.40.50.720">
    <property type="entry name" value="NAD(P)-binding Rossmann-like Domain"/>
    <property type="match status" value="1"/>
</dbReference>
<keyword evidence="9" id="KW-0576">Peroxisome</keyword>
<evidence type="ECO:0000259" key="15">
    <source>
        <dbReference type="Pfam" id="PF02737"/>
    </source>
</evidence>
<dbReference type="InterPro" id="IPR006108">
    <property type="entry name" value="3HC_DH_C"/>
</dbReference>
<dbReference type="FunFam" id="3.40.50.720:FF:000009">
    <property type="entry name" value="Fatty oxidation complex, alpha subunit"/>
    <property type="match status" value="1"/>
</dbReference>
<name>A0A7S2WP40_9STRA</name>
<comment type="pathway">
    <text evidence="2">Lipid metabolism; fatty acid beta-oxidation.</text>
</comment>
<reference evidence="16" key="1">
    <citation type="submission" date="2021-01" db="EMBL/GenBank/DDBJ databases">
        <authorList>
            <person name="Corre E."/>
            <person name="Pelletier E."/>
            <person name="Niang G."/>
            <person name="Scheremetjew M."/>
            <person name="Finn R."/>
            <person name="Kale V."/>
            <person name="Holt S."/>
            <person name="Cochrane G."/>
            <person name="Meng A."/>
            <person name="Brown T."/>
            <person name="Cohen L."/>
        </authorList>
    </citation>
    <scope>NUCLEOTIDE SEQUENCE</scope>
    <source>
        <strain evidence="16">NY070348D</strain>
    </source>
</reference>
<dbReference type="Gene3D" id="1.10.1040.50">
    <property type="match status" value="1"/>
</dbReference>
<evidence type="ECO:0000256" key="6">
    <source>
        <dbReference type="ARBA" id="ARBA00023002"/>
    </source>
</evidence>
<keyword evidence="8" id="KW-0443">Lipid metabolism</keyword>
<dbReference type="EMBL" id="HBHK01020978">
    <property type="protein sequence ID" value="CAD9697844.1"/>
    <property type="molecule type" value="Transcribed_RNA"/>
</dbReference>
<dbReference type="AlphaFoldDB" id="A0A7S2WP40"/>
<evidence type="ECO:0000256" key="10">
    <source>
        <dbReference type="ARBA" id="ARBA00023235"/>
    </source>
</evidence>
<gene>
    <name evidence="16" type="ORF">QSP1433_LOCUS13351</name>
</gene>
<comment type="subcellular location">
    <subcellularLocation>
        <location evidence="1">Peroxisome</location>
    </subcellularLocation>
</comment>
<dbReference type="FunFam" id="1.10.1040.50:FF:000006">
    <property type="entry name" value="Peroxisomal bifunctional enzyme"/>
    <property type="match status" value="1"/>
</dbReference>
<dbReference type="InterPro" id="IPR006176">
    <property type="entry name" value="3-OHacyl-CoA_DH_NAD-bd"/>
</dbReference>
<feature type="domain" description="3-hydroxyacyl-CoA dehydrogenase C-terminal" evidence="14">
    <location>
        <begin position="607"/>
        <end position="694"/>
    </location>
</feature>
<dbReference type="InterPro" id="IPR036291">
    <property type="entry name" value="NAD(P)-bd_dom_sf"/>
</dbReference>
<keyword evidence="11" id="KW-0456">Lyase</keyword>
<evidence type="ECO:0000313" key="16">
    <source>
        <dbReference type="EMBL" id="CAD9697844.1"/>
    </source>
</evidence>
<dbReference type="Pfam" id="PF02737">
    <property type="entry name" value="3HCDH_N"/>
    <property type="match status" value="1"/>
</dbReference>
<dbReference type="SUPFAM" id="SSF52096">
    <property type="entry name" value="ClpP/crotonase"/>
    <property type="match status" value="1"/>
</dbReference>
<feature type="domain" description="3-hydroxyacyl-CoA dehydrogenase NAD binding" evidence="15">
    <location>
        <begin position="301"/>
        <end position="479"/>
    </location>
</feature>
<dbReference type="PANTHER" id="PTHR23309">
    <property type="entry name" value="3-HYDROXYACYL-COA DEHYROGENASE"/>
    <property type="match status" value="1"/>
</dbReference>
<dbReference type="GO" id="GO:0006635">
    <property type="term" value="P:fatty acid beta-oxidation"/>
    <property type="evidence" value="ECO:0007669"/>
    <property type="project" value="UniProtKB-UniPathway"/>
</dbReference>
<dbReference type="SUPFAM" id="SSF48179">
    <property type="entry name" value="6-phosphogluconate dehydrogenase C-terminal domain-like"/>
    <property type="match status" value="2"/>
</dbReference>
<dbReference type="Pfam" id="PF00725">
    <property type="entry name" value="3HCDH"/>
    <property type="match status" value="2"/>
</dbReference>
<evidence type="ECO:0000256" key="12">
    <source>
        <dbReference type="ARBA" id="ARBA00023268"/>
    </source>
</evidence>
<feature type="domain" description="3-hydroxyacyl-CoA dehydrogenase C-terminal" evidence="14">
    <location>
        <begin position="482"/>
        <end position="571"/>
    </location>
</feature>
<dbReference type="UniPathway" id="UPA00659"/>
<protein>
    <recommendedName>
        <fullName evidence="17">Enoyl-CoA hydratase</fullName>
    </recommendedName>
</protein>
<dbReference type="SUPFAM" id="SSF51735">
    <property type="entry name" value="NAD(P)-binding Rossmann-fold domains"/>
    <property type="match status" value="1"/>
</dbReference>
<keyword evidence="10" id="KW-0413">Isomerase</keyword>
<dbReference type="GO" id="GO:0070403">
    <property type="term" value="F:NAD+ binding"/>
    <property type="evidence" value="ECO:0007669"/>
    <property type="project" value="InterPro"/>
</dbReference>
<dbReference type="InterPro" id="IPR029045">
    <property type="entry name" value="ClpP/crotonase-like_dom_sf"/>
</dbReference>
<keyword evidence="7" id="KW-0520">NAD</keyword>
<evidence type="ECO:0000256" key="1">
    <source>
        <dbReference type="ARBA" id="ARBA00004275"/>
    </source>
</evidence>
<evidence type="ECO:0000256" key="3">
    <source>
        <dbReference type="ARBA" id="ARBA00008750"/>
    </source>
</evidence>
<evidence type="ECO:0000256" key="5">
    <source>
        <dbReference type="ARBA" id="ARBA00022832"/>
    </source>
</evidence>
<comment type="similarity">
    <text evidence="3">In the N-terminal section; belongs to the enoyl-CoA hydratase/isomerase family.</text>
</comment>
<dbReference type="PANTHER" id="PTHR23309:SF49">
    <property type="entry name" value="PEROXISOMAL BIFUNCTIONAL ENZYME"/>
    <property type="match status" value="1"/>
</dbReference>
<evidence type="ECO:0000256" key="7">
    <source>
        <dbReference type="ARBA" id="ARBA00023027"/>
    </source>
</evidence>
<accession>A0A7S2WP40</accession>
<evidence type="ECO:0000256" key="2">
    <source>
        <dbReference type="ARBA" id="ARBA00005005"/>
    </source>
</evidence>
<keyword evidence="12" id="KW-0511">Multifunctional enzyme</keyword>
<evidence type="ECO:0000256" key="9">
    <source>
        <dbReference type="ARBA" id="ARBA00023140"/>
    </source>
</evidence>
<dbReference type="GO" id="GO:0016853">
    <property type="term" value="F:isomerase activity"/>
    <property type="evidence" value="ECO:0007669"/>
    <property type="project" value="UniProtKB-KW"/>
</dbReference>
<dbReference type="PROSITE" id="PS00166">
    <property type="entry name" value="ENOYL_COA_HYDRATASE"/>
    <property type="match status" value="1"/>
</dbReference>
<dbReference type="InterPro" id="IPR008927">
    <property type="entry name" value="6-PGluconate_DH-like_C_sf"/>
</dbReference>
<comment type="subunit">
    <text evidence="4">Monomer.</text>
</comment>
<dbReference type="CDD" id="cd06558">
    <property type="entry name" value="crotonase-like"/>
    <property type="match status" value="1"/>
</dbReference>
<evidence type="ECO:0000256" key="11">
    <source>
        <dbReference type="ARBA" id="ARBA00023239"/>
    </source>
</evidence>
<evidence type="ECO:0000256" key="13">
    <source>
        <dbReference type="RuleBase" id="RU003707"/>
    </source>
</evidence>
<dbReference type="GO" id="GO:0004300">
    <property type="term" value="F:enoyl-CoA hydratase activity"/>
    <property type="evidence" value="ECO:0007669"/>
    <property type="project" value="UniProtKB-ARBA"/>
</dbReference>
<keyword evidence="6" id="KW-0560">Oxidoreductase</keyword>
<evidence type="ECO:0000256" key="4">
    <source>
        <dbReference type="ARBA" id="ARBA00011245"/>
    </source>
</evidence>
<sequence length="716" mass="77740">MSNPGTNKVDFHVRDDGIAIVTLDHYPVNTLTNAVQLGIEDSCERISKDKSIKGVVVCGAGTRALCAGADIQDLNKKHERYPKKAFMESFEQLQVPVVAAMQGFSLGGGFELCLGCHYRVIASNGFLGLPEVNIGLLPGGQGTQRLPRLIGAQPAMDLMLSGAHVSAKKALGWKVVDKVVNPNDLLDASIALAKEMSVKNPTNAGRRISELPGPKVDQTLLDRTTSLMNTKRRGESAPQKIIQCVGAACTMPFKQGCAEEQRLFKQLVGSREANALQHIFFAERAAGKIAGLKAKPKPIKKVGIVGAGLMGGGIGMCFANTGIAVVFIDQQQKFLDKGLSVVKGHYARSVKRGSKTQAAVDAALALMSGSVDYSSLSDVDLVIEAVFEDMKVKKEIFAKLDKVCKPGCILASNTSYLSIDKIASATSRPGDVIGMHFFSPANVMKLLENVRGAKSSDTTIATAMAVATKIGKVAVLAGNCHGFIANRMFGQYLGEANEMLQEGSDLVTIDSVAEEFGLPVGPFRLSDLTGLTVGFERRKRLGLVFPDKNIKDWLVENGRLGMKTSKGFFDYTPERKRIENKEVNNQIMKIRANCGITQRKIDNQEIFERLLFPIINEGFKILEEGFADKPSDIDVALCLGYNWPRVTGGPMWYADTMDGGLEKLLAALTRMSNLFPDKKHFKPSNLLVECVQSNMPLAKFWAKNGQRFKVSGKSKL</sequence>
<evidence type="ECO:0000259" key="14">
    <source>
        <dbReference type="Pfam" id="PF00725"/>
    </source>
</evidence>
<evidence type="ECO:0000256" key="8">
    <source>
        <dbReference type="ARBA" id="ARBA00023098"/>
    </source>
</evidence>
<evidence type="ECO:0008006" key="17">
    <source>
        <dbReference type="Google" id="ProtNLM"/>
    </source>
</evidence>
<dbReference type="Gene3D" id="3.90.226.10">
    <property type="entry name" value="2-enoyl-CoA Hydratase, Chain A, domain 1"/>
    <property type="match status" value="1"/>
</dbReference>
<comment type="similarity">
    <text evidence="13">Belongs to the enoyl-CoA hydratase/isomerase family.</text>
</comment>
<keyword evidence="5" id="KW-0276">Fatty acid metabolism</keyword>
<proteinExistence type="inferred from homology"/>
<dbReference type="GO" id="GO:0003857">
    <property type="term" value="F:(3S)-3-hydroxyacyl-CoA dehydrogenase (NAD+) activity"/>
    <property type="evidence" value="ECO:0007669"/>
    <property type="project" value="TreeGrafter"/>
</dbReference>
<dbReference type="InterPro" id="IPR018376">
    <property type="entry name" value="Enoyl-CoA_hyd/isom_CS"/>
</dbReference>
<organism evidence="16">
    <name type="scientific">Mucochytrium quahogii</name>
    <dbReference type="NCBI Taxonomy" id="96639"/>
    <lineage>
        <taxon>Eukaryota</taxon>
        <taxon>Sar</taxon>
        <taxon>Stramenopiles</taxon>
        <taxon>Bigyra</taxon>
        <taxon>Labyrinthulomycetes</taxon>
        <taxon>Thraustochytrida</taxon>
        <taxon>Thraustochytriidae</taxon>
        <taxon>Mucochytrium</taxon>
    </lineage>
</organism>